<organism evidence="2 3">
    <name type="scientific">Gymnopilus dilepis</name>
    <dbReference type="NCBI Taxonomy" id="231916"/>
    <lineage>
        <taxon>Eukaryota</taxon>
        <taxon>Fungi</taxon>
        <taxon>Dikarya</taxon>
        <taxon>Basidiomycota</taxon>
        <taxon>Agaricomycotina</taxon>
        <taxon>Agaricomycetes</taxon>
        <taxon>Agaricomycetidae</taxon>
        <taxon>Agaricales</taxon>
        <taxon>Agaricineae</taxon>
        <taxon>Hymenogastraceae</taxon>
        <taxon>Gymnopilus</taxon>
    </lineage>
</organism>
<evidence type="ECO:0000259" key="1">
    <source>
        <dbReference type="Pfam" id="PF06985"/>
    </source>
</evidence>
<evidence type="ECO:0000313" key="2">
    <source>
        <dbReference type="EMBL" id="PPQ98372.1"/>
    </source>
</evidence>
<dbReference type="PANTHER" id="PTHR33112:SF8">
    <property type="entry name" value="HETEROKARYON INCOMPATIBILITY DOMAIN-CONTAINING PROTEIN"/>
    <property type="match status" value="1"/>
</dbReference>
<evidence type="ECO:0000313" key="3">
    <source>
        <dbReference type="Proteomes" id="UP000284706"/>
    </source>
</evidence>
<reference evidence="2 3" key="1">
    <citation type="journal article" date="2018" name="Evol. Lett.">
        <title>Horizontal gene cluster transfer increased hallucinogenic mushroom diversity.</title>
        <authorList>
            <person name="Reynolds H.T."/>
            <person name="Vijayakumar V."/>
            <person name="Gluck-Thaler E."/>
            <person name="Korotkin H.B."/>
            <person name="Matheny P.B."/>
            <person name="Slot J.C."/>
        </authorList>
    </citation>
    <scope>NUCLEOTIDE SEQUENCE [LARGE SCALE GENOMIC DNA]</scope>
    <source>
        <strain evidence="2 3">SRW20</strain>
    </source>
</reference>
<protein>
    <recommendedName>
        <fullName evidence="1">Heterokaryon incompatibility domain-containing protein</fullName>
    </recommendedName>
</protein>
<dbReference type="InterPro" id="IPR010730">
    <property type="entry name" value="HET"/>
</dbReference>
<dbReference type="PANTHER" id="PTHR33112">
    <property type="entry name" value="DOMAIN PROTEIN, PUTATIVE-RELATED"/>
    <property type="match status" value="1"/>
</dbReference>
<dbReference type="Pfam" id="PF06985">
    <property type="entry name" value="HET"/>
    <property type="match status" value="1"/>
</dbReference>
<dbReference type="STRING" id="231916.A0A409Y5R5"/>
<dbReference type="InParanoid" id="A0A409Y5R5"/>
<dbReference type="OrthoDB" id="5125733at2759"/>
<dbReference type="Proteomes" id="UP000284706">
    <property type="component" value="Unassembled WGS sequence"/>
</dbReference>
<keyword evidence="3" id="KW-1185">Reference proteome</keyword>
<name>A0A409Y5R5_9AGAR</name>
<accession>A0A409Y5R5</accession>
<dbReference type="AlphaFoldDB" id="A0A409Y5R5"/>
<feature type="domain" description="Heterokaryon incompatibility" evidence="1">
    <location>
        <begin position="184"/>
        <end position="334"/>
    </location>
</feature>
<dbReference type="EMBL" id="NHYE01001110">
    <property type="protein sequence ID" value="PPQ98372.1"/>
    <property type="molecule type" value="Genomic_DNA"/>
</dbReference>
<sequence length="626" mass="70496">MSDERNASAKPHVVCDRCRGTISTIQEHFKDFSKGDQSKASPPFRINHDTVPSSLRERCIQAIWVFHCLDDELQSERSKVVATADAWLKGANGERLINGTLFIESDVSKVPVEASWSISTSSDAMLDLAGAWLNDCTSDHHLCEEIRLTPASNNISPFPTFLVDVGAERPCLRRTADLPSRPRYFTLSHRWGGSHIFQLKNANLATLLTGFDLANLPKTFRDAIFITRRLGYQYLWIDSLCIIQDSKEHWQTESTIMGDIYRGSMCTIAALGATDGDSGCFKTRNPLCFEACRFELAKDYTVQLAAGRVKKQLSLTGYGPSVEPLHERAWVMQEWMLSPRTLHFGTFGLYWECVSGSANDHDPKLWKNPTPQFTIHQTCSMDITGKFDESYIAFWRWWVRVISSYNPCGLTYGTDKLVAIAGLVKLVESKTRLHNIAGLWREFIFPELLWYTGEPRQRPTGGYQAPTWSWACLNCEVAPGLQDFSYTFDWKIELLEAAAQDVAANGQISGAHIRVRGLLQPVKWEEVENGYKLRMGDKIPEENSPDDGVMFMPDVLPGASQELWALLVVHASSSTAWMNIGLVVAKESTSNQRWVRVGSFRQYDWAENTTSFFQAGGAEITELLIV</sequence>
<comment type="caution">
    <text evidence="2">The sequence shown here is derived from an EMBL/GenBank/DDBJ whole genome shotgun (WGS) entry which is preliminary data.</text>
</comment>
<proteinExistence type="predicted"/>
<gene>
    <name evidence="2" type="ORF">CVT26_013578</name>
</gene>